<feature type="transmembrane region" description="Helical" evidence="1">
    <location>
        <begin position="74"/>
        <end position="97"/>
    </location>
</feature>
<comment type="caution">
    <text evidence="2">The sequence shown here is derived from an EMBL/GenBank/DDBJ whole genome shotgun (WGS) entry which is preliminary data.</text>
</comment>
<reference evidence="2 3" key="1">
    <citation type="submission" date="2019-04" db="EMBL/GenBank/DDBJ databases">
        <title>Flavobacterium sp. strain DS2-A Genome sequencing and assembly.</title>
        <authorList>
            <person name="Kim I."/>
        </authorList>
    </citation>
    <scope>NUCLEOTIDE SEQUENCE [LARGE SCALE GENOMIC DNA]</scope>
    <source>
        <strain evidence="2 3">DS2-A</strain>
    </source>
</reference>
<dbReference type="RefSeq" id="WP_135525025.1">
    <property type="nucleotide sequence ID" value="NZ_SRLH01000001.1"/>
</dbReference>
<gene>
    <name evidence="2" type="ORF">E4635_02495</name>
</gene>
<organism evidence="2 3">
    <name type="scientific">Flavobacterium humi</name>
    <dbReference type="NCBI Taxonomy" id="2562683"/>
    <lineage>
        <taxon>Bacteria</taxon>
        <taxon>Pseudomonadati</taxon>
        <taxon>Bacteroidota</taxon>
        <taxon>Flavobacteriia</taxon>
        <taxon>Flavobacteriales</taxon>
        <taxon>Flavobacteriaceae</taxon>
        <taxon>Flavobacterium</taxon>
    </lineage>
</organism>
<dbReference type="OrthoDB" id="1363024at2"/>
<name>A0A4Z0LD51_9FLAO</name>
<keyword evidence="3" id="KW-1185">Reference proteome</keyword>
<protein>
    <submittedName>
        <fullName evidence="2">Uncharacterized protein</fullName>
    </submittedName>
</protein>
<keyword evidence="1" id="KW-0472">Membrane</keyword>
<sequence length="102" mass="11209">MEFLFFAALGWWGTRYPGWWKSFRKSKPQPIPWKPETEPWFYVVISAVGIGVGVASGLSFSNTIANNAFFAGRGLIASGLFSFAASNLLTGIASLLMKTQNQ</sequence>
<keyword evidence="1" id="KW-1133">Transmembrane helix</keyword>
<proteinExistence type="predicted"/>
<keyword evidence="1" id="KW-0812">Transmembrane</keyword>
<evidence type="ECO:0000313" key="2">
    <source>
        <dbReference type="EMBL" id="TGD59819.1"/>
    </source>
</evidence>
<dbReference type="EMBL" id="SRLH01000001">
    <property type="protein sequence ID" value="TGD59819.1"/>
    <property type="molecule type" value="Genomic_DNA"/>
</dbReference>
<accession>A0A4Z0LD51</accession>
<dbReference type="Proteomes" id="UP000297407">
    <property type="component" value="Unassembled WGS sequence"/>
</dbReference>
<evidence type="ECO:0000256" key="1">
    <source>
        <dbReference type="SAM" id="Phobius"/>
    </source>
</evidence>
<feature type="transmembrane region" description="Helical" evidence="1">
    <location>
        <begin position="39"/>
        <end position="62"/>
    </location>
</feature>
<evidence type="ECO:0000313" key="3">
    <source>
        <dbReference type="Proteomes" id="UP000297407"/>
    </source>
</evidence>
<dbReference type="AlphaFoldDB" id="A0A4Z0LD51"/>